<evidence type="ECO:0008006" key="3">
    <source>
        <dbReference type="Google" id="ProtNLM"/>
    </source>
</evidence>
<comment type="caution">
    <text evidence="1">The sequence shown here is derived from an EMBL/GenBank/DDBJ whole genome shotgun (WGS) entry which is preliminary data.</text>
</comment>
<name>A0ABU1TNX5_9FLAO</name>
<accession>A0ABU1TNX5</accession>
<evidence type="ECO:0000313" key="1">
    <source>
        <dbReference type="EMBL" id="MDR6967669.1"/>
    </source>
</evidence>
<evidence type="ECO:0000313" key="2">
    <source>
        <dbReference type="Proteomes" id="UP001255185"/>
    </source>
</evidence>
<dbReference type="Proteomes" id="UP001255185">
    <property type="component" value="Unassembled WGS sequence"/>
</dbReference>
<dbReference type="RefSeq" id="WP_310025904.1">
    <property type="nucleotide sequence ID" value="NZ_JAVDVI010000006.1"/>
</dbReference>
<proteinExistence type="predicted"/>
<gene>
    <name evidence="1" type="ORF">J2X31_001681</name>
</gene>
<reference evidence="1 2" key="1">
    <citation type="submission" date="2023-07" db="EMBL/GenBank/DDBJ databases">
        <title>Sorghum-associated microbial communities from plants grown in Nebraska, USA.</title>
        <authorList>
            <person name="Schachtman D."/>
        </authorList>
    </citation>
    <scope>NUCLEOTIDE SEQUENCE [LARGE SCALE GENOMIC DNA]</scope>
    <source>
        <strain evidence="1 2">3773</strain>
    </source>
</reference>
<sequence length="343" mass="37582">MKKQILFIGTFLISAMGLSQTLYTSDGSLAGHRKVTLGGRNLTFTPATSNSEFFIHGGTGFVGIGKLNPTSMLDVDGQIIAVGASFPKSIPNGTVFANVDEELKSTNVLSAGTVVNTLNNTKTFNFFDQQSTPTRVNPSFWFSLQNRNDIARFVVSASQGGSGALTLYDKNEAEVFRVLDYGNESIILQMPKPNTRVVIGDYSSYTPSLVHKFCVKGGSALIEGNILTDSNIGIGTSNFVDGPDTYRLSVDGAIRANRVKVYTTWADYVFEKDYGLPTLEEVEKHIIEKGHLKDIPSAKDVEQNGIELGEMNKLLLQKVEELTLYIIEMNKELQVVKSQIKDN</sequence>
<protein>
    <recommendedName>
        <fullName evidence="3">Chaperone of endosialidase</fullName>
    </recommendedName>
</protein>
<keyword evidence="2" id="KW-1185">Reference proteome</keyword>
<organism evidence="1 2">
    <name type="scientific">Flavobacterium arsenatis</name>
    <dbReference type="NCBI Taxonomy" id="1484332"/>
    <lineage>
        <taxon>Bacteria</taxon>
        <taxon>Pseudomonadati</taxon>
        <taxon>Bacteroidota</taxon>
        <taxon>Flavobacteriia</taxon>
        <taxon>Flavobacteriales</taxon>
        <taxon>Flavobacteriaceae</taxon>
        <taxon>Flavobacterium</taxon>
    </lineage>
</organism>
<dbReference type="EMBL" id="JAVDVI010000006">
    <property type="protein sequence ID" value="MDR6967669.1"/>
    <property type="molecule type" value="Genomic_DNA"/>
</dbReference>